<evidence type="ECO:0000313" key="2">
    <source>
        <dbReference type="EMBL" id="GGI94134.1"/>
    </source>
</evidence>
<comment type="caution">
    <text evidence="2">The sequence shown here is derived from an EMBL/GenBank/DDBJ whole genome shotgun (WGS) entry which is preliminary data.</text>
</comment>
<evidence type="ECO:0000256" key="1">
    <source>
        <dbReference type="SAM" id="Phobius"/>
    </source>
</evidence>
<sequence length="67" mass="7308">MSLVTAYNGLPVRVGVYLLVFWPTVGYYVYSDSETGGLSDPRLRGVAFGFLGIPGLLVDLSIVQRQN</sequence>
<protein>
    <submittedName>
        <fullName evidence="2">Uncharacterized protein</fullName>
    </submittedName>
</protein>
<keyword evidence="1" id="KW-0812">Transmembrane</keyword>
<keyword evidence="1" id="KW-0472">Membrane</keyword>
<reference evidence="2" key="2">
    <citation type="submission" date="2020-09" db="EMBL/GenBank/DDBJ databases">
        <authorList>
            <person name="Sun Q."/>
            <person name="Ohkuma M."/>
        </authorList>
    </citation>
    <scope>NUCLEOTIDE SEQUENCE</scope>
    <source>
        <strain evidence="2">JCM 14359</strain>
    </source>
</reference>
<proteinExistence type="predicted"/>
<feature type="transmembrane region" description="Helical" evidence="1">
    <location>
        <begin position="42"/>
        <end position="63"/>
    </location>
</feature>
<accession>A0A830E6M6</accession>
<keyword evidence="3" id="KW-1185">Reference proteome</keyword>
<dbReference type="EMBL" id="BMOC01000001">
    <property type="protein sequence ID" value="GGI94134.1"/>
    <property type="molecule type" value="Genomic_DNA"/>
</dbReference>
<dbReference type="Proteomes" id="UP000653099">
    <property type="component" value="Unassembled WGS sequence"/>
</dbReference>
<feature type="transmembrane region" description="Helical" evidence="1">
    <location>
        <begin position="12"/>
        <end position="30"/>
    </location>
</feature>
<organism evidence="2 3">
    <name type="scientific">Halobellus salinus</name>
    <dbReference type="NCBI Taxonomy" id="931585"/>
    <lineage>
        <taxon>Archaea</taxon>
        <taxon>Methanobacteriati</taxon>
        <taxon>Methanobacteriota</taxon>
        <taxon>Stenosarchaea group</taxon>
        <taxon>Halobacteria</taxon>
        <taxon>Halobacteriales</taxon>
        <taxon>Haloferacaceae</taxon>
        <taxon>Halobellus</taxon>
    </lineage>
</organism>
<dbReference type="RefSeq" id="WP_188785277.1">
    <property type="nucleotide sequence ID" value="NZ_BMOC01000001.1"/>
</dbReference>
<evidence type="ECO:0000313" key="3">
    <source>
        <dbReference type="Proteomes" id="UP000653099"/>
    </source>
</evidence>
<keyword evidence="1" id="KW-1133">Transmembrane helix</keyword>
<gene>
    <name evidence="2" type="ORF">GCM10008995_00400</name>
</gene>
<reference evidence="2" key="1">
    <citation type="journal article" date="2014" name="Int. J. Syst. Evol. Microbiol.">
        <title>Complete genome sequence of Corynebacterium casei LMG S-19264T (=DSM 44701T), isolated from a smear-ripened cheese.</title>
        <authorList>
            <consortium name="US DOE Joint Genome Institute (JGI-PGF)"/>
            <person name="Walter F."/>
            <person name="Albersmeier A."/>
            <person name="Kalinowski J."/>
            <person name="Ruckert C."/>
        </authorList>
    </citation>
    <scope>NUCLEOTIDE SEQUENCE</scope>
    <source>
        <strain evidence="2">JCM 14359</strain>
    </source>
</reference>
<dbReference type="OrthoDB" id="255453at2157"/>
<name>A0A830E6M6_9EURY</name>
<dbReference type="AlphaFoldDB" id="A0A830E6M6"/>